<proteinExistence type="predicted"/>
<evidence type="ECO:0000256" key="1">
    <source>
        <dbReference type="ARBA" id="ARBA00023015"/>
    </source>
</evidence>
<sequence length="226" mass="25164">MENPTQETGLLNEAELGELAELGHRVRYPARSKVVQEGDNSDFVLYLMDGHIQVVTGKPPEIIRIYGPGDIAGERASVTGKLRSADLVAFDEVEAYFIPGREWRRFIEQRPAVLMKLYRATLDRLESREPSRSASASTVEFKVASALIRLLESGLGQAVPEGHRISGISQRELGYLSDISRESVSIGLRPLRERGAISTGRNCFTILDLAEIERVAHRSYRTSEPL</sequence>
<dbReference type="Gene3D" id="2.60.120.10">
    <property type="entry name" value="Jelly Rolls"/>
    <property type="match status" value="1"/>
</dbReference>
<dbReference type="InterPro" id="IPR000595">
    <property type="entry name" value="cNMP-bd_dom"/>
</dbReference>
<evidence type="ECO:0000259" key="4">
    <source>
        <dbReference type="PROSITE" id="PS50042"/>
    </source>
</evidence>
<dbReference type="PROSITE" id="PS51063">
    <property type="entry name" value="HTH_CRP_2"/>
    <property type="match status" value="1"/>
</dbReference>
<dbReference type="Pfam" id="PF13545">
    <property type="entry name" value="HTH_Crp_2"/>
    <property type="match status" value="1"/>
</dbReference>
<dbReference type="GO" id="GO:0003700">
    <property type="term" value="F:DNA-binding transcription factor activity"/>
    <property type="evidence" value="ECO:0007669"/>
    <property type="project" value="TreeGrafter"/>
</dbReference>
<gene>
    <name evidence="6" type="ORF">FAB82_19535</name>
</gene>
<feature type="domain" description="Cyclic nucleotide-binding" evidence="4">
    <location>
        <begin position="11"/>
        <end position="124"/>
    </location>
</feature>
<dbReference type="PANTHER" id="PTHR24567">
    <property type="entry name" value="CRP FAMILY TRANSCRIPTIONAL REGULATORY PROTEIN"/>
    <property type="match status" value="1"/>
</dbReference>
<name>A0A4S8QDN9_9ACTN</name>
<dbReference type="InterPro" id="IPR012318">
    <property type="entry name" value="HTH_CRP"/>
</dbReference>
<dbReference type="Pfam" id="PF00027">
    <property type="entry name" value="cNMP_binding"/>
    <property type="match status" value="1"/>
</dbReference>
<dbReference type="InterPro" id="IPR014710">
    <property type="entry name" value="RmlC-like_jellyroll"/>
</dbReference>
<dbReference type="Gene3D" id="1.10.10.10">
    <property type="entry name" value="Winged helix-like DNA-binding domain superfamily/Winged helix DNA-binding domain"/>
    <property type="match status" value="1"/>
</dbReference>
<dbReference type="InterPro" id="IPR036388">
    <property type="entry name" value="WH-like_DNA-bd_sf"/>
</dbReference>
<keyword evidence="7" id="KW-1185">Reference proteome</keyword>
<dbReference type="EMBL" id="STGY01000067">
    <property type="protein sequence ID" value="THV38624.1"/>
    <property type="molecule type" value="Genomic_DNA"/>
</dbReference>
<accession>A0A4S8QDN9</accession>
<evidence type="ECO:0000313" key="6">
    <source>
        <dbReference type="EMBL" id="THV38624.1"/>
    </source>
</evidence>
<dbReference type="SUPFAM" id="SSF46785">
    <property type="entry name" value="Winged helix' DNA-binding domain"/>
    <property type="match status" value="1"/>
</dbReference>
<dbReference type="SUPFAM" id="SSF51206">
    <property type="entry name" value="cAMP-binding domain-like"/>
    <property type="match status" value="1"/>
</dbReference>
<dbReference type="GO" id="GO:0003677">
    <property type="term" value="F:DNA binding"/>
    <property type="evidence" value="ECO:0007669"/>
    <property type="project" value="UniProtKB-KW"/>
</dbReference>
<dbReference type="InterPro" id="IPR018490">
    <property type="entry name" value="cNMP-bd_dom_sf"/>
</dbReference>
<reference evidence="7" key="1">
    <citation type="submission" date="2019-04" db="EMBL/GenBank/DDBJ databases">
        <title>Nocardioides xinjiangensis sp. nov.</title>
        <authorList>
            <person name="Liu S."/>
        </authorList>
    </citation>
    <scope>NUCLEOTIDE SEQUENCE [LARGE SCALE GENOMIC DNA]</scope>
    <source>
        <strain evidence="7">18</strain>
    </source>
</reference>
<evidence type="ECO:0000313" key="7">
    <source>
        <dbReference type="Proteomes" id="UP000308760"/>
    </source>
</evidence>
<dbReference type="CDD" id="cd00038">
    <property type="entry name" value="CAP_ED"/>
    <property type="match status" value="1"/>
</dbReference>
<feature type="domain" description="HTH crp-type" evidence="5">
    <location>
        <begin position="137"/>
        <end position="210"/>
    </location>
</feature>
<keyword evidence="1" id="KW-0805">Transcription regulation</keyword>
<comment type="caution">
    <text evidence="6">The sequence shown here is derived from an EMBL/GenBank/DDBJ whole genome shotgun (WGS) entry which is preliminary data.</text>
</comment>
<evidence type="ECO:0000259" key="5">
    <source>
        <dbReference type="PROSITE" id="PS51063"/>
    </source>
</evidence>
<protein>
    <submittedName>
        <fullName evidence="6">Crp/Fnr family transcriptional regulator</fullName>
    </submittedName>
</protein>
<dbReference type="GO" id="GO:0005829">
    <property type="term" value="C:cytosol"/>
    <property type="evidence" value="ECO:0007669"/>
    <property type="project" value="TreeGrafter"/>
</dbReference>
<dbReference type="RefSeq" id="WP_136536209.1">
    <property type="nucleotide sequence ID" value="NZ_STGY01000067.1"/>
</dbReference>
<dbReference type="AlphaFoldDB" id="A0A4S8QDN9"/>
<keyword evidence="3" id="KW-0804">Transcription</keyword>
<keyword evidence="2" id="KW-0238">DNA-binding</keyword>
<dbReference type="InterPro" id="IPR050397">
    <property type="entry name" value="Env_Response_Regulators"/>
</dbReference>
<dbReference type="InterPro" id="IPR036390">
    <property type="entry name" value="WH_DNA-bd_sf"/>
</dbReference>
<organism evidence="6 7">
    <name type="scientific">Glycomyces buryatensis</name>
    <dbReference type="NCBI Taxonomy" id="2570927"/>
    <lineage>
        <taxon>Bacteria</taxon>
        <taxon>Bacillati</taxon>
        <taxon>Actinomycetota</taxon>
        <taxon>Actinomycetes</taxon>
        <taxon>Glycomycetales</taxon>
        <taxon>Glycomycetaceae</taxon>
        <taxon>Glycomyces</taxon>
    </lineage>
</organism>
<dbReference type="OrthoDB" id="41390at2"/>
<dbReference type="PROSITE" id="PS50042">
    <property type="entry name" value="CNMP_BINDING_3"/>
    <property type="match status" value="1"/>
</dbReference>
<evidence type="ECO:0000256" key="3">
    <source>
        <dbReference type="ARBA" id="ARBA00023163"/>
    </source>
</evidence>
<dbReference type="SMART" id="SM00100">
    <property type="entry name" value="cNMP"/>
    <property type="match status" value="1"/>
</dbReference>
<reference evidence="6 7" key="2">
    <citation type="submission" date="2019-05" db="EMBL/GenBank/DDBJ databases">
        <title>Glycomyces buryatensis sp. nov.</title>
        <authorList>
            <person name="Nikitina E."/>
        </authorList>
    </citation>
    <scope>NUCLEOTIDE SEQUENCE [LARGE SCALE GENOMIC DNA]</scope>
    <source>
        <strain evidence="6 7">18</strain>
    </source>
</reference>
<dbReference type="Proteomes" id="UP000308760">
    <property type="component" value="Unassembled WGS sequence"/>
</dbReference>
<evidence type="ECO:0000256" key="2">
    <source>
        <dbReference type="ARBA" id="ARBA00023125"/>
    </source>
</evidence>
<dbReference type="PANTHER" id="PTHR24567:SF68">
    <property type="entry name" value="DNA-BINDING TRANSCRIPTIONAL DUAL REGULATOR CRP"/>
    <property type="match status" value="1"/>
</dbReference>